<dbReference type="PROSITE" id="PS50915">
    <property type="entry name" value="CRYSTALLIN_BETA_GAMMA"/>
    <property type="match status" value="2"/>
</dbReference>
<dbReference type="GO" id="GO:0007601">
    <property type="term" value="P:visual perception"/>
    <property type="evidence" value="ECO:0007669"/>
    <property type="project" value="TreeGrafter"/>
</dbReference>
<dbReference type="FunFam" id="2.60.20.10:FF:000007">
    <property type="entry name" value="Crystallin gamma N"/>
    <property type="match status" value="1"/>
</dbReference>
<comment type="similarity">
    <text evidence="1">Belongs to the beta/gamma-crystallin family.</text>
</comment>
<dbReference type="PANTHER" id="PTHR11818">
    <property type="entry name" value="BETA/GAMMA CRYSTALLIN"/>
    <property type="match status" value="1"/>
</dbReference>
<evidence type="ECO:0000313" key="5">
    <source>
        <dbReference type="Ensembl" id="ENSVKKP00000000379.1"/>
    </source>
</evidence>
<keyword evidence="3" id="KW-0677">Repeat</keyword>
<comment type="subunit">
    <text evidence="2">Monomer.</text>
</comment>
<evidence type="ECO:0000256" key="1">
    <source>
        <dbReference type="ARBA" id="ARBA00009646"/>
    </source>
</evidence>
<evidence type="ECO:0000259" key="4">
    <source>
        <dbReference type="PROSITE" id="PS50915"/>
    </source>
</evidence>
<dbReference type="AlphaFoldDB" id="A0A8D2IG87"/>
<organism evidence="5 6">
    <name type="scientific">Varanus komodoensis</name>
    <name type="common">Komodo dragon</name>
    <dbReference type="NCBI Taxonomy" id="61221"/>
    <lineage>
        <taxon>Eukaryota</taxon>
        <taxon>Metazoa</taxon>
        <taxon>Chordata</taxon>
        <taxon>Craniata</taxon>
        <taxon>Vertebrata</taxon>
        <taxon>Euteleostomi</taxon>
        <taxon>Lepidosauria</taxon>
        <taxon>Squamata</taxon>
        <taxon>Bifurcata</taxon>
        <taxon>Unidentata</taxon>
        <taxon>Episquamata</taxon>
        <taxon>Toxicofera</taxon>
        <taxon>Anguimorpha</taxon>
        <taxon>Paleoanguimorpha</taxon>
        <taxon>Varanoidea</taxon>
        <taxon>Varanidae</taxon>
        <taxon>Varanus</taxon>
    </lineage>
</organism>
<accession>A0A8D2IG87</accession>
<dbReference type="Pfam" id="PF00030">
    <property type="entry name" value="Crystall"/>
    <property type="match status" value="2"/>
</dbReference>
<dbReference type="SMART" id="SM00247">
    <property type="entry name" value="XTALbg"/>
    <property type="match status" value="2"/>
</dbReference>
<dbReference type="InterPro" id="IPR011024">
    <property type="entry name" value="G_crystallin-like"/>
</dbReference>
<dbReference type="Ensembl" id="ENSVKKT00000000397.1">
    <property type="protein sequence ID" value="ENSVKKP00000000379.1"/>
    <property type="gene ID" value="ENSVKKG00000000195.1"/>
</dbReference>
<sequence>MGKTDENGLCDNFQDWGFLNRVNSICVQSGAWVCFSHVDFRGQQYVLERGEYPGFFLWNAHSDRMGSCKPIGMVSAPFCWRLCRLPRRVRMEFTEDCAFLNTRGCPKRWVNSMRVYGDGAWVLFEEPNYRGPMYVVERGDYGCCDEWQAPGANVQSLRRIINYF</sequence>
<dbReference type="InterPro" id="IPR050252">
    <property type="entry name" value="Beta/Gamma-Crystallin"/>
</dbReference>
<dbReference type="PANTHER" id="PTHR11818:SF22">
    <property type="entry name" value="GAMMA-CRYSTALLIN N"/>
    <property type="match status" value="1"/>
</dbReference>
<name>A0A8D2IG87_VARKO</name>
<dbReference type="GO" id="GO:0005212">
    <property type="term" value="F:structural constituent of eye lens"/>
    <property type="evidence" value="ECO:0007669"/>
    <property type="project" value="TreeGrafter"/>
</dbReference>
<protein>
    <submittedName>
        <fullName evidence="5">Crystallin gamma N</fullName>
    </submittedName>
</protein>
<feature type="domain" description="Beta/gamma crystallin 'Greek key'" evidence="4">
    <location>
        <begin position="30"/>
        <end position="72"/>
    </location>
</feature>
<reference evidence="5" key="1">
    <citation type="submission" date="2025-08" db="UniProtKB">
        <authorList>
            <consortium name="Ensembl"/>
        </authorList>
    </citation>
    <scope>IDENTIFICATION</scope>
</reference>
<evidence type="ECO:0000256" key="2">
    <source>
        <dbReference type="ARBA" id="ARBA00011245"/>
    </source>
</evidence>
<reference evidence="5" key="2">
    <citation type="submission" date="2025-09" db="UniProtKB">
        <authorList>
            <consortium name="Ensembl"/>
        </authorList>
    </citation>
    <scope>IDENTIFICATION</scope>
</reference>
<dbReference type="GO" id="GO:0002088">
    <property type="term" value="P:lens development in camera-type eye"/>
    <property type="evidence" value="ECO:0007669"/>
    <property type="project" value="TreeGrafter"/>
</dbReference>
<dbReference type="Gene3D" id="2.60.20.10">
    <property type="entry name" value="Crystallins"/>
    <property type="match status" value="2"/>
</dbReference>
<dbReference type="InterPro" id="IPR001064">
    <property type="entry name" value="Beta/gamma_crystallin"/>
</dbReference>
<evidence type="ECO:0000256" key="3">
    <source>
        <dbReference type="ARBA" id="ARBA00022737"/>
    </source>
</evidence>
<keyword evidence="6" id="KW-1185">Reference proteome</keyword>
<proteinExistence type="inferred from homology"/>
<dbReference type="PRINTS" id="PR01367">
    <property type="entry name" value="BGCRYSTALLIN"/>
</dbReference>
<dbReference type="SUPFAM" id="SSF49695">
    <property type="entry name" value="gamma-Crystallin-like"/>
    <property type="match status" value="1"/>
</dbReference>
<feature type="domain" description="Beta/gamma crystallin 'Greek key'" evidence="4">
    <location>
        <begin position="119"/>
        <end position="161"/>
    </location>
</feature>
<evidence type="ECO:0000313" key="6">
    <source>
        <dbReference type="Proteomes" id="UP000694545"/>
    </source>
</evidence>
<dbReference type="Proteomes" id="UP000694545">
    <property type="component" value="Unplaced"/>
</dbReference>